<dbReference type="InterPro" id="IPR000515">
    <property type="entry name" value="MetI-like"/>
</dbReference>
<feature type="transmembrane region" description="Helical" evidence="5">
    <location>
        <begin position="115"/>
        <end position="134"/>
    </location>
</feature>
<feature type="transmembrane region" description="Helical" evidence="5">
    <location>
        <begin position="490"/>
        <end position="511"/>
    </location>
</feature>
<dbReference type="EMBL" id="CP011126">
    <property type="protein sequence ID" value="AKQ33209.1"/>
    <property type="molecule type" value="Genomic_DNA"/>
</dbReference>
<evidence type="ECO:0000256" key="5">
    <source>
        <dbReference type="RuleBase" id="RU363032"/>
    </source>
</evidence>
<evidence type="ECO:0000256" key="4">
    <source>
        <dbReference type="ARBA" id="ARBA00023136"/>
    </source>
</evidence>
<reference evidence="7 8" key="1">
    <citation type="journal article" date="2015" name="Genome Biol. Evol.">
        <title>Distinctive Genome Reduction Rates Revealed by Genomic Analyses of Two Coxiella-Like Endosymbionts in Ticks.</title>
        <authorList>
            <person name="Gottlieb Y."/>
            <person name="Lalzar I."/>
            <person name="Klasson L."/>
        </authorList>
    </citation>
    <scope>NUCLEOTIDE SEQUENCE [LARGE SCALE GENOMIC DNA]</scope>
    <source>
        <strain evidence="7 8">CRt</strain>
    </source>
</reference>
<keyword evidence="4 5" id="KW-0472">Membrane</keyword>
<sequence length="581" mass="65705">MFSFSKKTYAKNEVVSWPIPNYWDVVALLLVLAVLVLLDYGANAMMARFDVGKTFPISLDPVMLPYYALRTVLRMLIAMFFSLLFTFIFGTWAAKSRHAERIIIPMIDILQSVPVLGFLTITVTAFVALFRGSLLGPECAALFAIFTAQAWNMALSFYQSLRTVPNDLQEAATMLQLSAWQRFWRVEVPFAMPGLLWNTMMSMSGSWIFLVASEAITVAGHNIMLPGIGSYIGMAIEYADKMAVVYVIITMIIVIALYDQLLFRPLVAWAEKFSAEVSVGESEAQSWVLNLFQRTRFLRFIGEYFSLLGNAIVNCRLFRYRSPRKPSEYRYLLRRFFTVSWNAFLILALLVSFFLLMRFILAEVSWTEVFHVFYLGFVTGLRVSVLLILSSLIWVPIGVWVGLRPNVSRVVQPLAQFLAAFPANLLFSIVVILIIRFALNVNIWTSPLMVLGAQWYILFNVIAGAMALPKNLHHVIGTLNVKGWLWWKRFMLPGIFSYYITGAITAAGGAWNTSIIAEAVSWGNTHLQATGLGAYIASISQQGDFPRLALAIMVMSLYVLAFNHGLWRPLYRLAEESFQVK</sequence>
<dbReference type="PANTHER" id="PTHR42744">
    <property type="entry name" value="BINDING-PROTEIN-DEPENDENT TRANSPORT SYSTEMS INNER MEMBRANE COMPONENT"/>
    <property type="match status" value="1"/>
</dbReference>
<dbReference type="PANTHER" id="PTHR42744:SF1">
    <property type="entry name" value="BINDING-PROTEIN-DEPENDENT TRANSPORT SYSTEMS INNER MEMBRANE COMPONENT"/>
    <property type="match status" value="1"/>
</dbReference>
<evidence type="ECO:0000256" key="1">
    <source>
        <dbReference type="ARBA" id="ARBA00004651"/>
    </source>
</evidence>
<evidence type="ECO:0000313" key="7">
    <source>
        <dbReference type="EMBL" id="AKQ33209.1"/>
    </source>
</evidence>
<feature type="transmembrane region" description="Helical" evidence="5">
    <location>
        <begin position="216"/>
        <end position="236"/>
    </location>
</feature>
<feature type="transmembrane region" description="Helical" evidence="5">
    <location>
        <begin position="297"/>
        <end position="318"/>
    </location>
</feature>
<evidence type="ECO:0000256" key="3">
    <source>
        <dbReference type="ARBA" id="ARBA00022989"/>
    </source>
</evidence>
<gene>
    <name evidence="7" type="ORF">CleRT_01640</name>
</gene>
<evidence type="ECO:0000256" key="2">
    <source>
        <dbReference type="ARBA" id="ARBA00022692"/>
    </source>
</evidence>
<feature type="transmembrane region" description="Helical" evidence="5">
    <location>
        <begin position="451"/>
        <end position="469"/>
    </location>
</feature>
<keyword evidence="5" id="KW-0813">Transport</keyword>
<dbReference type="InterPro" id="IPR035906">
    <property type="entry name" value="MetI-like_sf"/>
</dbReference>
<keyword evidence="8" id="KW-1185">Reference proteome</keyword>
<feature type="transmembrane region" description="Helical" evidence="5">
    <location>
        <begin position="339"/>
        <end position="361"/>
    </location>
</feature>
<keyword evidence="2 5" id="KW-0812">Transmembrane</keyword>
<evidence type="ECO:0000313" key="8">
    <source>
        <dbReference type="Proteomes" id="UP000063965"/>
    </source>
</evidence>
<dbReference type="SUPFAM" id="SSF161098">
    <property type="entry name" value="MetI-like"/>
    <property type="match status" value="2"/>
</dbReference>
<feature type="transmembrane region" description="Helical" evidence="5">
    <location>
        <begin position="415"/>
        <end position="439"/>
    </location>
</feature>
<dbReference type="Proteomes" id="UP000063965">
    <property type="component" value="Chromosome"/>
</dbReference>
<feature type="domain" description="ABC transmembrane type-1" evidence="6">
    <location>
        <begin position="68"/>
        <end position="263"/>
    </location>
</feature>
<dbReference type="Pfam" id="PF00528">
    <property type="entry name" value="BPD_transp_1"/>
    <property type="match status" value="2"/>
</dbReference>
<feature type="transmembrane region" description="Helical" evidence="5">
    <location>
        <begin position="72"/>
        <end position="94"/>
    </location>
</feature>
<keyword evidence="3 5" id="KW-1133">Transmembrane helix</keyword>
<dbReference type="RefSeq" id="WP_048874835.1">
    <property type="nucleotide sequence ID" value="NZ_CP011126.1"/>
</dbReference>
<accession>A0ABN4HPA8</accession>
<feature type="transmembrane region" description="Helical" evidence="5">
    <location>
        <begin position="243"/>
        <end position="263"/>
    </location>
</feature>
<comment type="similarity">
    <text evidence="5">Belongs to the binding-protein-dependent transport system permease family.</text>
</comment>
<name>A0ABN4HPA8_9COXI</name>
<feature type="transmembrane region" description="Helical" evidence="5">
    <location>
        <begin position="21"/>
        <end position="42"/>
    </location>
</feature>
<dbReference type="PROSITE" id="PS50928">
    <property type="entry name" value="ABC_TM1"/>
    <property type="match status" value="1"/>
</dbReference>
<feature type="transmembrane region" description="Helical" evidence="5">
    <location>
        <begin position="548"/>
        <end position="567"/>
    </location>
</feature>
<protein>
    <submittedName>
        <fullName evidence="7">ABC transporter permease protein</fullName>
    </submittedName>
</protein>
<dbReference type="Gene3D" id="1.10.3720.10">
    <property type="entry name" value="MetI-like"/>
    <property type="match status" value="2"/>
</dbReference>
<evidence type="ECO:0000259" key="6">
    <source>
        <dbReference type="PROSITE" id="PS50928"/>
    </source>
</evidence>
<dbReference type="CDD" id="cd06261">
    <property type="entry name" value="TM_PBP2"/>
    <property type="match status" value="2"/>
</dbReference>
<feature type="transmembrane region" description="Helical" evidence="5">
    <location>
        <begin position="381"/>
        <end position="403"/>
    </location>
</feature>
<comment type="subcellular location">
    <subcellularLocation>
        <location evidence="1 5">Cell membrane</location>
        <topology evidence="1 5">Multi-pass membrane protein</topology>
    </subcellularLocation>
</comment>
<organism evidence="7 8">
    <name type="scientific">Candidatus Coxiella mudrowiae</name>
    <dbReference type="NCBI Taxonomy" id="2054173"/>
    <lineage>
        <taxon>Bacteria</taxon>
        <taxon>Pseudomonadati</taxon>
        <taxon>Pseudomonadota</taxon>
        <taxon>Gammaproteobacteria</taxon>
        <taxon>Legionellales</taxon>
        <taxon>Coxiellaceae</taxon>
        <taxon>Coxiella</taxon>
    </lineage>
</organism>
<proteinExistence type="inferred from homology"/>